<dbReference type="Gene3D" id="3.90.78.10">
    <property type="entry name" value="UDP-N-acetylenolpyruvoylglucosamine reductase, C-terminal domain"/>
    <property type="match status" value="1"/>
</dbReference>
<dbReference type="GO" id="GO:0005829">
    <property type="term" value="C:cytosol"/>
    <property type="evidence" value="ECO:0007669"/>
    <property type="project" value="TreeGrafter"/>
</dbReference>
<keyword evidence="7 19" id="KW-0963">Cytoplasm</keyword>
<keyword evidence="14 19" id="KW-0560">Oxidoreductase</keyword>
<dbReference type="Pfam" id="PF01565">
    <property type="entry name" value="FAD_binding_4"/>
    <property type="match status" value="1"/>
</dbReference>
<evidence type="ECO:0000313" key="22">
    <source>
        <dbReference type="Proteomes" id="UP000503820"/>
    </source>
</evidence>
<evidence type="ECO:0000256" key="17">
    <source>
        <dbReference type="ARBA" id="ARBA00031026"/>
    </source>
</evidence>
<evidence type="ECO:0000256" key="12">
    <source>
        <dbReference type="ARBA" id="ARBA00022960"/>
    </source>
</evidence>
<dbReference type="Proteomes" id="UP000503820">
    <property type="component" value="Unassembled WGS sequence"/>
</dbReference>
<evidence type="ECO:0000313" key="21">
    <source>
        <dbReference type="EMBL" id="GFM36670.1"/>
    </source>
</evidence>
<protein>
    <recommendedName>
        <fullName evidence="6 19">UDP-N-acetylenolpyruvoylglucosamine reductase</fullName>
        <ecNumber evidence="5 19">1.3.1.98</ecNumber>
    </recommendedName>
    <alternativeName>
        <fullName evidence="17 19">UDP-N-acetylmuramate dehydrogenase</fullName>
    </alternativeName>
</protein>
<dbReference type="SUPFAM" id="SSF56176">
    <property type="entry name" value="FAD-binding/transporter-associated domain-like"/>
    <property type="match status" value="1"/>
</dbReference>
<comment type="subcellular location">
    <subcellularLocation>
        <location evidence="3 19">Cytoplasm</location>
    </subcellularLocation>
</comment>
<gene>
    <name evidence="19 21" type="primary">murB</name>
    <name evidence="21" type="ORF">DSM19430T_13540</name>
</gene>
<dbReference type="EC" id="1.3.1.98" evidence="5 19"/>
<name>A0A7J0BSK3_9BACT</name>
<keyword evidence="15 19" id="KW-0131">Cell cycle</keyword>
<dbReference type="RefSeq" id="WP_174409337.1">
    <property type="nucleotide sequence ID" value="NZ_BLVP01000007.1"/>
</dbReference>
<dbReference type="PANTHER" id="PTHR21071:SF4">
    <property type="entry name" value="UDP-N-ACETYLENOLPYRUVOYLGLUCOSAMINE REDUCTASE"/>
    <property type="match status" value="1"/>
</dbReference>
<evidence type="ECO:0000256" key="19">
    <source>
        <dbReference type="HAMAP-Rule" id="MF_00037"/>
    </source>
</evidence>
<dbReference type="PANTHER" id="PTHR21071">
    <property type="entry name" value="UDP-N-ACETYLENOLPYRUVOYLGLUCOSAMINE REDUCTASE"/>
    <property type="match status" value="1"/>
</dbReference>
<comment type="cofactor">
    <cofactor evidence="1 19">
        <name>FAD</name>
        <dbReference type="ChEBI" id="CHEBI:57692"/>
    </cofactor>
</comment>
<evidence type="ECO:0000256" key="5">
    <source>
        <dbReference type="ARBA" id="ARBA00012518"/>
    </source>
</evidence>
<dbReference type="Pfam" id="PF02873">
    <property type="entry name" value="MurB_C"/>
    <property type="match status" value="1"/>
</dbReference>
<dbReference type="InterPro" id="IPR036318">
    <property type="entry name" value="FAD-bd_PCMH-like_sf"/>
</dbReference>
<dbReference type="InterPro" id="IPR016167">
    <property type="entry name" value="FAD-bd_PCMH_sub1"/>
</dbReference>
<dbReference type="InterPro" id="IPR006094">
    <property type="entry name" value="Oxid_FAD_bind_N"/>
</dbReference>
<feature type="active site" evidence="19">
    <location>
        <position position="293"/>
    </location>
</feature>
<dbReference type="GO" id="GO:0051301">
    <property type="term" value="P:cell division"/>
    <property type="evidence" value="ECO:0007669"/>
    <property type="project" value="UniProtKB-KW"/>
</dbReference>
<evidence type="ECO:0000256" key="10">
    <source>
        <dbReference type="ARBA" id="ARBA00022827"/>
    </source>
</evidence>
<dbReference type="InterPro" id="IPR011601">
    <property type="entry name" value="MurB_C"/>
</dbReference>
<proteinExistence type="inferred from homology"/>
<keyword evidence="22" id="KW-1185">Reference proteome</keyword>
<keyword evidence="13 19" id="KW-0573">Peptidoglycan synthesis</keyword>
<dbReference type="EMBL" id="BLVP01000007">
    <property type="protein sequence ID" value="GFM36670.1"/>
    <property type="molecule type" value="Genomic_DNA"/>
</dbReference>
<keyword evidence="16 19" id="KW-0961">Cell wall biogenesis/degradation</keyword>
<evidence type="ECO:0000256" key="4">
    <source>
        <dbReference type="ARBA" id="ARBA00004752"/>
    </source>
</evidence>
<keyword evidence="8 19" id="KW-0132">Cell division</keyword>
<dbReference type="UniPathway" id="UPA00219"/>
<comment type="caution">
    <text evidence="21">The sequence shown here is derived from an EMBL/GenBank/DDBJ whole genome shotgun (WGS) entry which is preliminary data.</text>
</comment>
<dbReference type="GO" id="GO:0009252">
    <property type="term" value="P:peptidoglycan biosynthetic process"/>
    <property type="evidence" value="ECO:0007669"/>
    <property type="project" value="UniProtKB-UniRule"/>
</dbReference>
<dbReference type="GO" id="GO:0071949">
    <property type="term" value="F:FAD binding"/>
    <property type="evidence" value="ECO:0007669"/>
    <property type="project" value="InterPro"/>
</dbReference>
<keyword evidence="10 19" id="KW-0274">FAD</keyword>
<comment type="pathway">
    <text evidence="4 19">Cell wall biogenesis; peptidoglycan biosynthesis.</text>
</comment>
<dbReference type="HAMAP" id="MF_00037">
    <property type="entry name" value="MurB"/>
    <property type="match status" value="1"/>
</dbReference>
<accession>A0A7J0BSK3</accession>
<evidence type="ECO:0000256" key="16">
    <source>
        <dbReference type="ARBA" id="ARBA00023316"/>
    </source>
</evidence>
<evidence type="ECO:0000256" key="9">
    <source>
        <dbReference type="ARBA" id="ARBA00022630"/>
    </source>
</evidence>
<dbReference type="Gene3D" id="3.30.43.10">
    <property type="entry name" value="Uridine Diphospho-n-acetylenolpyruvylglucosamine Reductase, domain 2"/>
    <property type="match status" value="1"/>
</dbReference>
<dbReference type="GO" id="GO:0008360">
    <property type="term" value="P:regulation of cell shape"/>
    <property type="evidence" value="ECO:0007669"/>
    <property type="project" value="UniProtKB-KW"/>
</dbReference>
<dbReference type="InterPro" id="IPR016166">
    <property type="entry name" value="FAD-bd_PCMH"/>
</dbReference>
<evidence type="ECO:0000256" key="15">
    <source>
        <dbReference type="ARBA" id="ARBA00023306"/>
    </source>
</evidence>
<dbReference type="NCBIfam" id="TIGR00179">
    <property type="entry name" value="murB"/>
    <property type="match status" value="1"/>
</dbReference>
<evidence type="ECO:0000256" key="6">
    <source>
        <dbReference type="ARBA" id="ARBA00015188"/>
    </source>
</evidence>
<feature type="active site" evidence="19">
    <location>
        <position position="167"/>
    </location>
</feature>
<evidence type="ECO:0000259" key="20">
    <source>
        <dbReference type="PROSITE" id="PS51387"/>
    </source>
</evidence>
<dbReference type="AlphaFoldDB" id="A0A7J0BSK3"/>
<comment type="similarity">
    <text evidence="19">Belongs to the MurB family.</text>
</comment>
<evidence type="ECO:0000256" key="3">
    <source>
        <dbReference type="ARBA" id="ARBA00004496"/>
    </source>
</evidence>
<evidence type="ECO:0000256" key="2">
    <source>
        <dbReference type="ARBA" id="ARBA00003921"/>
    </source>
</evidence>
<dbReference type="Gene3D" id="3.30.465.10">
    <property type="match status" value="1"/>
</dbReference>
<dbReference type="GO" id="GO:0071555">
    <property type="term" value="P:cell wall organization"/>
    <property type="evidence" value="ECO:0007669"/>
    <property type="project" value="UniProtKB-KW"/>
</dbReference>
<feature type="active site" description="Proton donor" evidence="19">
    <location>
        <position position="222"/>
    </location>
</feature>
<comment type="catalytic activity">
    <reaction evidence="18 19">
        <text>UDP-N-acetyl-alpha-D-muramate + NADP(+) = UDP-N-acetyl-3-O-(1-carboxyvinyl)-alpha-D-glucosamine + NADPH + H(+)</text>
        <dbReference type="Rhea" id="RHEA:12248"/>
        <dbReference type="ChEBI" id="CHEBI:15378"/>
        <dbReference type="ChEBI" id="CHEBI:57783"/>
        <dbReference type="ChEBI" id="CHEBI:58349"/>
        <dbReference type="ChEBI" id="CHEBI:68483"/>
        <dbReference type="ChEBI" id="CHEBI:70757"/>
        <dbReference type="EC" id="1.3.1.98"/>
    </reaction>
</comment>
<dbReference type="PROSITE" id="PS51387">
    <property type="entry name" value="FAD_PCMH"/>
    <property type="match status" value="1"/>
</dbReference>
<dbReference type="InterPro" id="IPR003170">
    <property type="entry name" value="MurB"/>
</dbReference>
<sequence length="298" mass="31698">MALVILNGPSLKARTTLRLGGNAMAEVVVRDVRDCEELPATLERLGGRPLILGYGSNILADDAPLPLVVVTPAIGEAPRVVGEDAEGVLVRVGAGFRLPRLLGWLCARGLSGMEGLAGIPGTVGGAVAMNAGSYGCETGALVTRVTVFDPVHGVRTLRRDALHFAYRHFSVADAGERAGWTVVADAVFRLERSSRDVIHKTMQENYAKKKATQPVTAYSAGCVFKNPAHNVSAGKLLDSSGFKGKKRGGMAFSEMHANFLINTGEGTSVQAKELLSEAQEKVKKEYGYALELEVRIVP</sequence>
<evidence type="ECO:0000256" key="1">
    <source>
        <dbReference type="ARBA" id="ARBA00001974"/>
    </source>
</evidence>
<evidence type="ECO:0000256" key="8">
    <source>
        <dbReference type="ARBA" id="ARBA00022618"/>
    </source>
</evidence>
<evidence type="ECO:0000256" key="7">
    <source>
        <dbReference type="ARBA" id="ARBA00022490"/>
    </source>
</evidence>
<reference evidence="21 22" key="1">
    <citation type="submission" date="2020-05" db="EMBL/GenBank/DDBJ databases">
        <title>Draft genome sequence of Desulfovibrio psychrotolerans JS1T.</title>
        <authorList>
            <person name="Ueno A."/>
            <person name="Tamazawa S."/>
            <person name="Tamamura S."/>
            <person name="Murakami T."/>
            <person name="Kiyama T."/>
            <person name="Inomata H."/>
            <person name="Amano Y."/>
            <person name="Miyakawa K."/>
            <person name="Tamaki H."/>
            <person name="Naganuma T."/>
            <person name="Kaneko K."/>
        </authorList>
    </citation>
    <scope>NUCLEOTIDE SEQUENCE [LARGE SCALE GENOMIC DNA]</scope>
    <source>
        <strain evidence="21 22">JS1</strain>
    </source>
</reference>
<evidence type="ECO:0000256" key="14">
    <source>
        <dbReference type="ARBA" id="ARBA00023002"/>
    </source>
</evidence>
<keyword evidence="11 19" id="KW-0521">NADP</keyword>
<dbReference type="InterPro" id="IPR036635">
    <property type="entry name" value="MurB_C_sf"/>
</dbReference>
<feature type="domain" description="FAD-binding PCMH-type" evidence="20">
    <location>
        <begin position="19"/>
        <end position="193"/>
    </location>
</feature>
<comment type="function">
    <text evidence="2 19">Cell wall formation.</text>
</comment>
<keyword evidence="9 19" id="KW-0285">Flavoprotein</keyword>
<organism evidence="21 22">
    <name type="scientific">Desulfovibrio psychrotolerans</name>
    <dbReference type="NCBI Taxonomy" id="415242"/>
    <lineage>
        <taxon>Bacteria</taxon>
        <taxon>Pseudomonadati</taxon>
        <taxon>Thermodesulfobacteriota</taxon>
        <taxon>Desulfovibrionia</taxon>
        <taxon>Desulfovibrionales</taxon>
        <taxon>Desulfovibrionaceae</taxon>
        <taxon>Desulfovibrio</taxon>
    </lineage>
</organism>
<dbReference type="InterPro" id="IPR016169">
    <property type="entry name" value="FAD-bd_PCMH_sub2"/>
</dbReference>
<keyword evidence="12 19" id="KW-0133">Cell shape</keyword>
<evidence type="ECO:0000256" key="11">
    <source>
        <dbReference type="ARBA" id="ARBA00022857"/>
    </source>
</evidence>
<dbReference type="GO" id="GO:0008762">
    <property type="term" value="F:UDP-N-acetylmuramate dehydrogenase activity"/>
    <property type="evidence" value="ECO:0007669"/>
    <property type="project" value="UniProtKB-UniRule"/>
</dbReference>
<evidence type="ECO:0000256" key="13">
    <source>
        <dbReference type="ARBA" id="ARBA00022984"/>
    </source>
</evidence>
<dbReference type="SUPFAM" id="SSF56194">
    <property type="entry name" value="Uridine diphospho-N-Acetylenolpyruvylglucosamine reductase, MurB, C-terminal domain"/>
    <property type="match status" value="1"/>
</dbReference>
<evidence type="ECO:0000256" key="18">
    <source>
        <dbReference type="ARBA" id="ARBA00048914"/>
    </source>
</evidence>